<accession>A0A7J0A1W1</accession>
<evidence type="ECO:0000313" key="1">
    <source>
        <dbReference type="EMBL" id="GFH86365.1"/>
    </source>
</evidence>
<comment type="caution">
    <text evidence="1">The sequence shown here is derived from an EMBL/GenBank/DDBJ whole genome shotgun (WGS) entry which is preliminary data.</text>
</comment>
<protein>
    <submittedName>
        <fullName evidence="1">Uncharacterized protein</fullName>
    </submittedName>
</protein>
<reference evidence="1 2" key="1">
    <citation type="journal article" date="2020" name="Microbiome">
        <title>Single-cell genomics of uncultured bacteria reveals dietary fiber responders in the mouse gut microbiota.</title>
        <authorList>
            <person name="Chijiiwa R."/>
            <person name="Hosokawa M."/>
            <person name="Kogawa M."/>
            <person name="Nishikawa Y."/>
            <person name="Ide K."/>
            <person name="Sakanashi C."/>
            <person name="Takahashi K."/>
            <person name="Takeyama H."/>
        </authorList>
    </citation>
    <scope>NUCLEOTIDE SEQUENCE [LARGE SCALE GENOMIC DNA]</scope>
    <source>
        <strain evidence="1">IMSAGC_001</strain>
    </source>
</reference>
<name>A0A7J0A1W1_9BACE</name>
<gene>
    <name evidence="1" type="ORF">IMSAGC001_01773</name>
</gene>
<dbReference type="AlphaFoldDB" id="A0A7J0A1W1"/>
<proteinExistence type="predicted"/>
<dbReference type="Proteomes" id="UP000491181">
    <property type="component" value="Unassembled WGS sequence"/>
</dbReference>
<sequence length="35" mass="4335">MHVNNFILILYTFSNQANMRYYENMRNVFAFFILV</sequence>
<dbReference type="EMBL" id="BLLS01000038">
    <property type="protein sequence ID" value="GFH86365.1"/>
    <property type="molecule type" value="Genomic_DNA"/>
</dbReference>
<organism evidence="1 2">
    <name type="scientific">Bacteroides acidifaciens</name>
    <dbReference type="NCBI Taxonomy" id="85831"/>
    <lineage>
        <taxon>Bacteria</taxon>
        <taxon>Pseudomonadati</taxon>
        <taxon>Bacteroidota</taxon>
        <taxon>Bacteroidia</taxon>
        <taxon>Bacteroidales</taxon>
        <taxon>Bacteroidaceae</taxon>
        <taxon>Bacteroides</taxon>
    </lineage>
</organism>
<evidence type="ECO:0000313" key="2">
    <source>
        <dbReference type="Proteomes" id="UP000491181"/>
    </source>
</evidence>